<dbReference type="Pfam" id="PF13476">
    <property type="entry name" value="AAA_23"/>
    <property type="match status" value="1"/>
</dbReference>
<feature type="coiled-coil region" evidence="1">
    <location>
        <begin position="453"/>
        <end position="480"/>
    </location>
</feature>
<evidence type="ECO:0000256" key="1">
    <source>
        <dbReference type="SAM" id="Coils"/>
    </source>
</evidence>
<dbReference type="Gene3D" id="3.40.50.300">
    <property type="entry name" value="P-loop containing nucleotide triphosphate hydrolases"/>
    <property type="match status" value="2"/>
</dbReference>
<protein>
    <submittedName>
        <fullName evidence="4">AAA family ATPase</fullName>
    </submittedName>
</protein>
<dbReference type="EMBL" id="JASNJE010000039">
    <property type="protein sequence ID" value="MDK3075506.1"/>
    <property type="molecule type" value="Genomic_DNA"/>
</dbReference>
<dbReference type="InterPro" id="IPR027417">
    <property type="entry name" value="P-loop_NTPase"/>
</dbReference>
<sequence length="693" mass="78007">MKLLKARFDGFRLLSGIELDFSVDPKRNITVIRAANESGKTTMLTALQWGLYGDDALPNGYSLRRMDLAPGTAATTRVEIEYEIDGRTGSKRFRLVRRVETQGTTGNRPASRVELYEVTDAGLDELPSPTNHIQQHLPSELREVFFTDGDRALSFIEGAKSAQQHKVRAAIERMMGLSLLEATIDHVKTVERQLRTKFDREAGNAETRTLEEQIERIDVGIPVKLQELESTKDRISNLTEKRDQADRDLQDALSAGNREELSKDLVNTRRQRENLEDQRKATEKRQAELLGTELLARHLMAKVVKKAGGMLDELRQKGQIPNKTVPILEDRLEHTDCICGESLDGSTPEGARRRKYIEDLIRDSREADDLRAKVSDLYYQAKPLFTGKPGKWSELYSEAFQERQRISSVYKDIGEKEAEIEAKLDKIPDINVQRLREIKQTYEKQLRDEIVSGAELDKDIKYLKEQRNDLEKKFRAESAKVSKGEKIARELSVATDIRNIVEASLARMKTVEVQSVSARMNDHFLSMIGADQESALITRAEITPEFRIVVYGRNGLEMDPSMDLNGASRRALTISFVLALTEISGVEGPNVIDTPLGMMSGFVKTEVVRTAADNSSQLILFLTHDEIKGCEEILDERAIVAATLTNPAHYPRILKNDPGTKEAVILQCACDHKSVCKTCDRYETSTQALAESA</sequence>
<accession>A0ABT7FK27</accession>
<keyword evidence="5" id="KW-1185">Reference proteome</keyword>
<proteinExistence type="predicted"/>
<feature type="region of interest" description="Disordered" evidence="2">
    <location>
        <begin position="236"/>
        <end position="281"/>
    </location>
</feature>
<evidence type="ECO:0000313" key="4">
    <source>
        <dbReference type="EMBL" id="MDK3075506.1"/>
    </source>
</evidence>
<dbReference type="RefSeq" id="WP_284487432.1">
    <property type="nucleotide sequence ID" value="NZ_JASNJE010000039.1"/>
</dbReference>
<dbReference type="SUPFAM" id="SSF52540">
    <property type="entry name" value="P-loop containing nucleoside triphosphate hydrolases"/>
    <property type="match status" value="1"/>
</dbReference>
<evidence type="ECO:0000256" key="2">
    <source>
        <dbReference type="SAM" id="MobiDB-lite"/>
    </source>
</evidence>
<keyword evidence="1" id="KW-0175">Coiled coil</keyword>
<dbReference type="PANTHER" id="PTHR32114">
    <property type="entry name" value="ABC TRANSPORTER ABCH.3"/>
    <property type="match status" value="1"/>
</dbReference>
<name>A0ABT7FK27_9RHOB</name>
<organism evidence="4 5">
    <name type="scientific">Sedimentitalea xiamensis</name>
    <dbReference type="NCBI Taxonomy" id="3050037"/>
    <lineage>
        <taxon>Bacteria</taxon>
        <taxon>Pseudomonadati</taxon>
        <taxon>Pseudomonadota</taxon>
        <taxon>Alphaproteobacteria</taxon>
        <taxon>Rhodobacterales</taxon>
        <taxon>Paracoccaceae</taxon>
        <taxon>Sedimentitalea</taxon>
    </lineage>
</organism>
<dbReference type="Proteomes" id="UP001227126">
    <property type="component" value="Unassembled WGS sequence"/>
</dbReference>
<dbReference type="InterPro" id="IPR038729">
    <property type="entry name" value="Rad50/SbcC_AAA"/>
</dbReference>
<feature type="domain" description="Rad50/SbcC-type AAA" evidence="3">
    <location>
        <begin position="9"/>
        <end position="217"/>
    </location>
</feature>
<evidence type="ECO:0000259" key="3">
    <source>
        <dbReference type="Pfam" id="PF13476"/>
    </source>
</evidence>
<gene>
    <name evidence="4" type="ORF">QO034_20735</name>
</gene>
<comment type="caution">
    <text evidence="4">The sequence shown here is derived from an EMBL/GenBank/DDBJ whole genome shotgun (WGS) entry which is preliminary data.</text>
</comment>
<reference evidence="4 5" key="1">
    <citation type="submission" date="2023-05" db="EMBL/GenBank/DDBJ databases">
        <title>Sedimentitalea sp. nov. JM2-8.</title>
        <authorList>
            <person name="Huang J."/>
        </authorList>
    </citation>
    <scope>NUCLEOTIDE SEQUENCE [LARGE SCALE GENOMIC DNA]</scope>
    <source>
        <strain evidence="4 5">JM2-8</strain>
    </source>
</reference>
<feature type="compositionally biased region" description="Basic and acidic residues" evidence="2">
    <location>
        <begin position="257"/>
        <end position="281"/>
    </location>
</feature>
<feature type="compositionally biased region" description="Basic and acidic residues" evidence="2">
    <location>
        <begin position="236"/>
        <end position="250"/>
    </location>
</feature>
<dbReference type="PANTHER" id="PTHR32114:SF2">
    <property type="entry name" value="ABC TRANSPORTER ABCH.3"/>
    <property type="match status" value="1"/>
</dbReference>
<evidence type="ECO:0000313" key="5">
    <source>
        <dbReference type="Proteomes" id="UP001227126"/>
    </source>
</evidence>